<proteinExistence type="predicted"/>
<dbReference type="STRING" id="454171.CP488_01296"/>
<dbReference type="Proteomes" id="UP000014227">
    <property type="component" value="Chromosome I"/>
</dbReference>
<dbReference type="PATRIC" id="fig|1303518.3.peg.2898"/>
<evidence type="ECO:0000313" key="1">
    <source>
        <dbReference type="EMBL" id="CCW36580.1"/>
    </source>
</evidence>
<dbReference type="Gene3D" id="2.60.40.10">
    <property type="entry name" value="Immunoglobulins"/>
    <property type="match status" value="1"/>
</dbReference>
<dbReference type="KEGG" id="ccz:CCALI_02792"/>
<dbReference type="EMBL" id="HF951689">
    <property type="protein sequence ID" value="CCW36580.1"/>
    <property type="molecule type" value="Genomic_DNA"/>
</dbReference>
<sequence>MHKNATLQPLGSIRRHRELLFIFALLLGLAYPTIGRGQTFRPNAVPIYISQPIAVLHSFSSDSMYSNADGAYPQNPVVVGPDGRVFGTAAFGGVDGAGVLFSVDSDGSNFQVLHTFTGGNDGGYPVSIIQLPDGTLFGTASGGGTNGTGVVYRVNPDGTQFQVVHNFAAWIVITPLPYPYNADGVAPYGLIQGADHALYGTALEGGAFGGGVVFRLQLDGTFTVLHTFSGTDGASPIGLLQGMGGALYGACRDSGANGGGDLYKLLPDGSGFTVIHNFNAPGYTSNSYVNAGGAEPYTYLVQDQSGTLYGTTLDGGTYGGGVLFKIQTDGSNYTLLHEFGGPEFLLQPIASIPSGQLVLKGDQIYGTCINGGSSNGGGVLYTIPTYASTNPEYLFEIHSFDFGQDPNNGGGPAGGLTLGPDGELYGTTGSGGSNGTGVVFRYGSKLLALSPNSAPAGSSDLTLTLQGTGFTDFSHVLWNGQFVATKKLSPQQLQATIPASWLASPGSATVQVYDGIIGATTSPLIFLIGQPQLQVHLTSVARDQSNNVIVQLTFVSTGGAPVSNLNLASAKLTDSSRNTVMATAGTGAIGNLPSGSSVTVSLTFPASVVSGRGLLRIAGTYTQGSFGSSFRVNIP</sequence>
<dbReference type="InterPro" id="IPR022519">
    <property type="entry name" value="Gloeo/Verruco_rpt"/>
</dbReference>
<dbReference type="SUPFAM" id="SSF63829">
    <property type="entry name" value="Calcium-dependent phosphotriesterase"/>
    <property type="match status" value="1"/>
</dbReference>
<protein>
    <recommendedName>
        <fullName evidence="3">IPT/TIG domain-containing protein</fullName>
    </recommendedName>
</protein>
<dbReference type="HOGENOM" id="CLU_430675_0_0_0"/>
<dbReference type="NCBIfam" id="TIGR03803">
    <property type="entry name" value="Gloeo_Verruco"/>
    <property type="match status" value="6"/>
</dbReference>
<dbReference type="AlphaFoldDB" id="S0EYA0"/>
<dbReference type="eggNOG" id="COG3386">
    <property type="taxonomic scope" value="Bacteria"/>
</dbReference>
<organism evidence="1 2">
    <name type="scientific">Chthonomonas calidirosea (strain DSM 23976 / ICMP 18418 / T49)</name>
    <dbReference type="NCBI Taxonomy" id="1303518"/>
    <lineage>
        <taxon>Bacteria</taxon>
        <taxon>Bacillati</taxon>
        <taxon>Armatimonadota</taxon>
        <taxon>Chthonomonadia</taxon>
        <taxon>Chthonomonadales</taxon>
        <taxon>Chthonomonadaceae</taxon>
        <taxon>Chthonomonas</taxon>
    </lineage>
</organism>
<name>S0EYA0_CHTCT</name>
<dbReference type="RefSeq" id="WP_016484085.1">
    <property type="nucleotide sequence ID" value="NC_021487.1"/>
</dbReference>
<evidence type="ECO:0000313" key="2">
    <source>
        <dbReference type="Proteomes" id="UP000014227"/>
    </source>
</evidence>
<gene>
    <name evidence="1" type="ORF">CCALI_02792</name>
</gene>
<dbReference type="InterPro" id="IPR014756">
    <property type="entry name" value="Ig_E-set"/>
</dbReference>
<dbReference type="InterPro" id="IPR013783">
    <property type="entry name" value="Ig-like_fold"/>
</dbReference>
<dbReference type="InParanoid" id="S0EYA0"/>
<evidence type="ECO:0008006" key="3">
    <source>
        <dbReference type="Google" id="ProtNLM"/>
    </source>
</evidence>
<dbReference type="SUPFAM" id="SSF81296">
    <property type="entry name" value="E set domains"/>
    <property type="match status" value="1"/>
</dbReference>
<keyword evidence="2" id="KW-1185">Reference proteome</keyword>
<accession>S0EYA0</accession>
<reference evidence="2" key="1">
    <citation type="submission" date="2013-03" db="EMBL/GenBank/DDBJ databases">
        <title>Genome sequence of Chthonomonas calidirosea, the first sequenced genome from the Armatimonadetes phylum (formally candidate division OP10).</title>
        <authorList>
            <person name="Lee K.C.Y."/>
            <person name="Morgan X.C."/>
            <person name="Dunfield P.F."/>
            <person name="Tamas I."/>
            <person name="Houghton K.M."/>
            <person name="Vyssotski M."/>
            <person name="Ryan J.L.J."/>
            <person name="Lagutin K."/>
            <person name="McDonald I.R."/>
            <person name="Stott M.B."/>
        </authorList>
    </citation>
    <scope>NUCLEOTIDE SEQUENCE [LARGE SCALE GENOMIC DNA]</scope>
    <source>
        <strain evidence="2">DSM 23976 / ICMP 18418 / T49</strain>
    </source>
</reference>